<evidence type="ECO:0000256" key="2">
    <source>
        <dbReference type="ARBA" id="ARBA00007863"/>
    </source>
</evidence>
<evidence type="ECO:0000256" key="7">
    <source>
        <dbReference type="SAM" id="Phobius"/>
    </source>
</evidence>
<comment type="caution">
    <text evidence="8">The sequence shown here is derived from an EMBL/GenBank/DDBJ whole genome shotgun (WGS) entry which is preliminary data.</text>
</comment>
<evidence type="ECO:0000313" key="8">
    <source>
        <dbReference type="EMBL" id="CAI9975428.1"/>
    </source>
</evidence>
<dbReference type="PANTHER" id="PTHR14233">
    <property type="entry name" value="DUF914-RELATED"/>
    <property type="match status" value="1"/>
</dbReference>
<evidence type="ECO:0000313" key="10">
    <source>
        <dbReference type="Proteomes" id="UP001642409"/>
    </source>
</evidence>
<dbReference type="GO" id="GO:0022857">
    <property type="term" value="F:transmembrane transporter activity"/>
    <property type="evidence" value="ECO:0007669"/>
    <property type="project" value="InterPro"/>
</dbReference>
<proteinExistence type="inferred from homology"/>
<dbReference type="InterPro" id="IPR052221">
    <property type="entry name" value="SLC35F_Transporter"/>
</dbReference>
<evidence type="ECO:0000313" key="9">
    <source>
        <dbReference type="EMBL" id="CAL5986536.1"/>
    </source>
</evidence>
<keyword evidence="5 7" id="KW-1133">Transmembrane helix</keyword>
<reference evidence="8" key="1">
    <citation type="submission" date="2023-06" db="EMBL/GenBank/DDBJ databases">
        <authorList>
            <person name="Kurt Z."/>
        </authorList>
    </citation>
    <scope>NUCLEOTIDE SEQUENCE</scope>
</reference>
<feature type="transmembrane region" description="Helical" evidence="7">
    <location>
        <begin position="73"/>
        <end position="94"/>
    </location>
</feature>
<name>A0AA86RIJ4_9EUKA</name>
<comment type="similarity">
    <text evidence="2">Belongs to the SLC35F solute transporter family.</text>
</comment>
<evidence type="ECO:0000256" key="5">
    <source>
        <dbReference type="ARBA" id="ARBA00022989"/>
    </source>
</evidence>
<evidence type="ECO:0000256" key="4">
    <source>
        <dbReference type="ARBA" id="ARBA00022692"/>
    </source>
</evidence>
<dbReference type="PANTHER" id="PTHR14233:SF4">
    <property type="entry name" value="SOLUTE CARRIER FAMILY 35 MEMBER F2"/>
    <property type="match status" value="1"/>
</dbReference>
<dbReference type="InterPro" id="IPR009262">
    <property type="entry name" value="SLC35_F1/F2/F6"/>
</dbReference>
<accession>A0AA86RIJ4</accession>
<gene>
    <name evidence="8" type="ORF">HINF_LOCUS63073</name>
    <name evidence="9" type="ORF">HINF_LOCUS9456</name>
</gene>
<dbReference type="EMBL" id="CATOUU010001169">
    <property type="protein sequence ID" value="CAI9975428.1"/>
    <property type="molecule type" value="Genomic_DNA"/>
</dbReference>
<keyword evidence="6 7" id="KW-0472">Membrane</keyword>
<feature type="transmembrane region" description="Helical" evidence="7">
    <location>
        <begin position="101"/>
        <end position="122"/>
    </location>
</feature>
<reference evidence="9 10" key="2">
    <citation type="submission" date="2024-07" db="EMBL/GenBank/DDBJ databases">
        <authorList>
            <person name="Akdeniz Z."/>
        </authorList>
    </citation>
    <scope>NUCLEOTIDE SEQUENCE [LARGE SCALE GENOMIC DNA]</scope>
</reference>
<dbReference type="AlphaFoldDB" id="A0AA86RIJ4"/>
<evidence type="ECO:0000256" key="1">
    <source>
        <dbReference type="ARBA" id="ARBA00004141"/>
    </source>
</evidence>
<protein>
    <submittedName>
        <fullName evidence="8">Carboxylate/amino acid/amine transporter family protein</fullName>
    </submittedName>
    <submittedName>
        <fullName evidence="9">Carboxylate/amino_acid/amine transporter family protein</fullName>
    </submittedName>
</protein>
<dbReference type="Proteomes" id="UP001642409">
    <property type="component" value="Unassembled WGS sequence"/>
</dbReference>
<dbReference type="Pfam" id="PF06027">
    <property type="entry name" value="SLC35F"/>
    <property type="match status" value="1"/>
</dbReference>
<keyword evidence="3" id="KW-0813">Transport</keyword>
<comment type="subcellular location">
    <subcellularLocation>
        <location evidence="1">Membrane</location>
        <topology evidence="1">Multi-pass membrane protein</topology>
    </subcellularLocation>
</comment>
<feature type="transmembrane region" description="Helical" evidence="7">
    <location>
        <begin position="128"/>
        <end position="147"/>
    </location>
</feature>
<dbReference type="GO" id="GO:0016020">
    <property type="term" value="C:membrane"/>
    <property type="evidence" value="ECO:0007669"/>
    <property type="project" value="UniProtKB-SubCell"/>
</dbReference>
<dbReference type="EMBL" id="CAXDID020000020">
    <property type="protein sequence ID" value="CAL5986536.1"/>
    <property type="molecule type" value="Genomic_DNA"/>
</dbReference>
<keyword evidence="4 7" id="KW-0812">Transmembrane</keyword>
<organism evidence="8">
    <name type="scientific">Hexamita inflata</name>
    <dbReference type="NCBI Taxonomy" id="28002"/>
    <lineage>
        <taxon>Eukaryota</taxon>
        <taxon>Metamonada</taxon>
        <taxon>Diplomonadida</taxon>
        <taxon>Hexamitidae</taxon>
        <taxon>Hexamitinae</taxon>
        <taxon>Hexamita</taxon>
    </lineage>
</organism>
<evidence type="ECO:0000256" key="6">
    <source>
        <dbReference type="ARBA" id="ARBA00023136"/>
    </source>
</evidence>
<keyword evidence="10" id="KW-1185">Reference proteome</keyword>
<evidence type="ECO:0000256" key="3">
    <source>
        <dbReference type="ARBA" id="ARBA00022448"/>
    </source>
</evidence>
<feature type="transmembrane region" description="Helical" evidence="7">
    <location>
        <begin position="42"/>
        <end position="61"/>
    </location>
</feature>
<sequence length="167" mass="18792">MQTQQMDKKWIGDILAAASALGYALESTISEILSREIPTQQYVSTLAIGGFLSSLLLAAIFEMKLYASTPYESFLLMIPNANLQQIFWFLAIYITQRASAVNYNISTLCSNFYTFIVSIFIFRTGFDFLQVFPAVGIIMSVALYFIAPVEAVLENAMQYTEVQKEDK</sequence>